<dbReference type="InterPro" id="IPR005144">
    <property type="entry name" value="ATP-cone_dom"/>
</dbReference>
<dbReference type="Pfam" id="PF03477">
    <property type="entry name" value="ATP-cone"/>
    <property type="match status" value="1"/>
</dbReference>
<comment type="caution">
    <text evidence="14">The sequence shown here is derived from an EMBL/GenBank/DDBJ whole genome shotgun (WGS) entry which is preliminary data.</text>
</comment>
<dbReference type="GO" id="GO:0004748">
    <property type="term" value="F:ribonucleoside-diphosphate reductase activity, thioredoxin disulfide as acceptor"/>
    <property type="evidence" value="ECO:0007669"/>
    <property type="project" value="UniProtKB-EC"/>
</dbReference>
<feature type="domain" description="ATP-cone" evidence="13">
    <location>
        <begin position="1"/>
        <end position="92"/>
    </location>
</feature>
<dbReference type="PANTHER" id="PTHR11573:SF6">
    <property type="entry name" value="RIBONUCLEOSIDE-DIPHOSPHATE REDUCTASE LARGE SUBUNIT"/>
    <property type="match status" value="1"/>
</dbReference>
<evidence type="ECO:0000256" key="10">
    <source>
        <dbReference type="PROSITE-ProRule" id="PRU00492"/>
    </source>
</evidence>
<dbReference type="FunFam" id="3.20.70.20:FF:000010">
    <property type="entry name" value="Ribonucleoside-diphosphate reductase"/>
    <property type="match status" value="1"/>
</dbReference>
<keyword evidence="8 11" id="KW-0215">Deoxyribonucleotide synthesis</keyword>
<keyword evidence="6 10" id="KW-0067">ATP-binding</keyword>
<evidence type="ECO:0000256" key="11">
    <source>
        <dbReference type="RuleBase" id="RU003410"/>
    </source>
</evidence>
<protein>
    <recommendedName>
        <fullName evidence="3 11">Ribonucleoside-diphosphate reductase</fullName>
        <ecNumber evidence="3 11">1.17.4.1</ecNumber>
    </recommendedName>
</protein>
<feature type="compositionally biased region" description="Polar residues" evidence="12">
    <location>
        <begin position="774"/>
        <end position="787"/>
    </location>
</feature>
<evidence type="ECO:0000256" key="5">
    <source>
        <dbReference type="ARBA" id="ARBA00022741"/>
    </source>
</evidence>
<dbReference type="RefSeq" id="XP_046007364.1">
    <property type="nucleotide sequence ID" value="XM_046155281.1"/>
</dbReference>
<comment type="function">
    <text evidence="9 11">Provides the precursors necessary for DNA synthesis. Catalyzes the biosynthesis of deoxyribonucleotides from the corresponding ribonucleotides.</text>
</comment>
<dbReference type="InterPro" id="IPR008926">
    <property type="entry name" value="RNR_R1-su_N"/>
</dbReference>
<dbReference type="Pfam" id="PF00317">
    <property type="entry name" value="Ribonuc_red_lgN"/>
    <property type="match status" value="1"/>
</dbReference>
<dbReference type="PROSITE" id="PS51161">
    <property type="entry name" value="ATP_CONE"/>
    <property type="match status" value="1"/>
</dbReference>
<keyword evidence="15" id="KW-1185">Reference proteome</keyword>
<dbReference type="EMBL" id="JAGTJQ010000010">
    <property type="protein sequence ID" value="KAH7021163.1"/>
    <property type="molecule type" value="Genomic_DNA"/>
</dbReference>
<comment type="similarity">
    <text evidence="1 11">Belongs to the ribonucleoside diphosphate reductase large chain family.</text>
</comment>
<evidence type="ECO:0000256" key="2">
    <source>
        <dbReference type="ARBA" id="ARBA00011771"/>
    </source>
</evidence>
<dbReference type="SUPFAM" id="SSF51998">
    <property type="entry name" value="PFL-like glycyl radical enzymes"/>
    <property type="match status" value="1"/>
</dbReference>
<dbReference type="AlphaFoldDB" id="A0A9P9BNS5"/>
<dbReference type="PRINTS" id="PR01183">
    <property type="entry name" value="RIBORDTASEM1"/>
</dbReference>
<dbReference type="InterPro" id="IPR013346">
    <property type="entry name" value="NrdE_NrdA_C"/>
</dbReference>
<comment type="subunit">
    <text evidence="2">Heterodimer of a large and a small subunit.</text>
</comment>
<sequence length="887" mass="98880">MFVRKRDGRQERVQFDKITARVSRLCYGLDAEHVDPVAITQKVISGVYPGVTTVQLDDLAAETAAYMTVTHPDYAILAARIAVSNLHKQTKKQWSSVVSDLFHYVNPKNKTASPMISQETYDCVMRHKDELDSAIVYDRDFNYQYFGFKTLERSYLLKLNGKIVERPQHMIMRVAVGIHGDDIESAQLSSCFLVDMKDDSIEGIYDTLKTCAMISKMAGGIGLNIHRIRATGSYIAGTNGTSNGIVPMLRVFNNTARYVDQGGNKRPGAFAIYLEPWHADVFEFLDLRKNHGKEEIRARDLFLALWIPDLFMKRVEKNGEWTLMCPNECPGLADVYGDEFEALYEKYEAEGRGRLKIKAQKLWYAILEAQTETGNPFMLYKDAANRKSNQKNLGTIRSSNLCTEIIEYSAPDEVAVCNLASLALPQFVDYNAATYDFQKLHDVTRVIVRNLNKIIDINYYPVQEARNSNMRHRPIGLGVQGLADAFLALRMPFESPEARQLNKQIFETIYHAALTASMECAKKDGPYSTYEGSPVSQGILQYDMWNVTPTDLWDWASLKEQIKEHGVRNSLLVAPMPTASTSQILGNNECFEPYTSNIYSRRVLAGEFQVVNPWLLKDLVDMGLWSDSMKNRIISEGGSIQNIPNIPAEVKALYKTVWEISQRTVVQMAADRGAFIDQSQSLNIHMREPTMGKITSMHFTGWKLGLKTGMYYLRTQAAAQPIQFTVDQEALKVADTSSNKLGQLKKRTAPAGNYSSAAAAAISRPAYAKREDSTGLTTTSAAETNGIPTPSITPPPIKAPRPMASPHKAPAFKADAEEGDSPKALATEPKGEIKAEELPEPAVDAAKTPAQDEDKADSSKEREFDIYADAVLACSIENPESCLMCSG</sequence>
<gene>
    <name evidence="14" type="ORF">B0I36DRAFT_333896</name>
</gene>
<keyword evidence="7 11" id="KW-0560">Oxidoreductase</keyword>
<dbReference type="CDD" id="cd01679">
    <property type="entry name" value="RNR_I"/>
    <property type="match status" value="1"/>
</dbReference>
<dbReference type="OrthoDB" id="3000483at2759"/>
<evidence type="ECO:0000256" key="8">
    <source>
        <dbReference type="ARBA" id="ARBA00023116"/>
    </source>
</evidence>
<dbReference type="Proteomes" id="UP000756346">
    <property type="component" value="Unassembled WGS sequence"/>
</dbReference>
<dbReference type="EC" id="1.17.4.1" evidence="3 11"/>
<name>A0A9P9BNS5_9PEZI</name>
<dbReference type="FunFam" id="3.20.70.20:FF:000041">
    <property type="entry name" value="Ribonucleotide reductase catalytic subunit M1"/>
    <property type="match status" value="1"/>
</dbReference>
<feature type="compositionally biased region" description="Basic and acidic residues" evidence="12">
    <location>
        <begin position="850"/>
        <end position="862"/>
    </location>
</feature>
<keyword evidence="5 10" id="KW-0547">Nucleotide-binding</keyword>
<evidence type="ECO:0000259" key="13">
    <source>
        <dbReference type="PROSITE" id="PS51161"/>
    </source>
</evidence>
<evidence type="ECO:0000256" key="1">
    <source>
        <dbReference type="ARBA" id="ARBA00010406"/>
    </source>
</evidence>
<evidence type="ECO:0000256" key="4">
    <source>
        <dbReference type="ARBA" id="ARBA00022533"/>
    </source>
</evidence>
<dbReference type="NCBIfam" id="TIGR02506">
    <property type="entry name" value="NrdE_NrdA"/>
    <property type="match status" value="1"/>
</dbReference>
<dbReference type="InterPro" id="IPR039718">
    <property type="entry name" value="Rrm1"/>
</dbReference>
<evidence type="ECO:0000256" key="3">
    <source>
        <dbReference type="ARBA" id="ARBA00012274"/>
    </source>
</evidence>
<dbReference type="InterPro" id="IPR000788">
    <property type="entry name" value="RNR_lg_C"/>
</dbReference>
<feature type="region of interest" description="Disordered" evidence="12">
    <location>
        <begin position="747"/>
        <end position="862"/>
    </location>
</feature>
<proteinExistence type="inferred from homology"/>
<dbReference type="Pfam" id="PF02867">
    <property type="entry name" value="Ribonuc_red_lgC"/>
    <property type="match status" value="1"/>
</dbReference>
<evidence type="ECO:0000256" key="7">
    <source>
        <dbReference type="ARBA" id="ARBA00023002"/>
    </source>
</evidence>
<evidence type="ECO:0000313" key="15">
    <source>
        <dbReference type="Proteomes" id="UP000756346"/>
    </source>
</evidence>
<evidence type="ECO:0000313" key="14">
    <source>
        <dbReference type="EMBL" id="KAH7021163.1"/>
    </source>
</evidence>
<comment type="catalytic activity">
    <reaction evidence="11">
        <text>a 2'-deoxyribonucleoside 5'-diphosphate + [thioredoxin]-disulfide + H2O = a ribonucleoside 5'-diphosphate + [thioredoxin]-dithiol</text>
        <dbReference type="Rhea" id="RHEA:23252"/>
        <dbReference type="Rhea" id="RHEA-COMP:10698"/>
        <dbReference type="Rhea" id="RHEA-COMP:10700"/>
        <dbReference type="ChEBI" id="CHEBI:15377"/>
        <dbReference type="ChEBI" id="CHEBI:29950"/>
        <dbReference type="ChEBI" id="CHEBI:50058"/>
        <dbReference type="ChEBI" id="CHEBI:57930"/>
        <dbReference type="ChEBI" id="CHEBI:73316"/>
        <dbReference type="EC" id="1.17.4.1"/>
    </reaction>
</comment>
<dbReference type="Gene3D" id="3.20.70.20">
    <property type="match status" value="1"/>
</dbReference>
<reference evidence="14" key="1">
    <citation type="journal article" date="2021" name="Nat. Commun.">
        <title>Genetic determinants of endophytism in the Arabidopsis root mycobiome.</title>
        <authorList>
            <person name="Mesny F."/>
            <person name="Miyauchi S."/>
            <person name="Thiergart T."/>
            <person name="Pickel B."/>
            <person name="Atanasova L."/>
            <person name="Karlsson M."/>
            <person name="Huettel B."/>
            <person name="Barry K.W."/>
            <person name="Haridas S."/>
            <person name="Chen C."/>
            <person name="Bauer D."/>
            <person name="Andreopoulos W."/>
            <person name="Pangilinan J."/>
            <person name="LaButti K."/>
            <person name="Riley R."/>
            <person name="Lipzen A."/>
            <person name="Clum A."/>
            <person name="Drula E."/>
            <person name="Henrissat B."/>
            <person name="Kohler A."/>
            <person name="Grigoriev I.V."/>
            <person name="Martin F.M."/>
            <person name="Hacquard S."/>
        </authorList>
    </citation>
    <scope>NUCLEOTIDE SEQUENCE</scope>
    <source>
        <strain evidence="14">MPI-CAGE-CH-0230</strain>
    </source>
</reference>
<evidence type="ECO:0000256" key="9">
    <source>
        <dbReference type="ARBA" id="ARBA00024942"/>
    </source>
</evidence>
<feature type="compositionally biased region" description="Low complexity" evidence="12">
    <location>
        <begin position="749"/>
        <end position="766"/>
    </location>
</feature>
<accession>A0A9P9BNS5</accession>
<dbReference type="PROSITE" id="PS00089">
    <property type="entry name" value="RIBORED_LARGE"/>
    <property type="match status" value="1"/>
</dbReference>
<dbReference type="GeneID" id="70184827"/>
<dbReference type="GO" id="GO:0009263">
    <property type="term" value="P:deoxyribonucleotide biosynthetic process"/>
    <property type="evidence" value="ECO:0007669"/>
    <property type="project" value="UniProtKB-KW"/>
</dbReference>
<evidence type="ECO:0000256" key="12">
    <source>
        <dbReference type="SAM" id="MobiDB-lite"/>
    </source>
</evidence>
<keyword evidence="4" id="KW-0021">Allosteric enzyme</keyword>
<evidence type="ECO:0000256" key="6">
    <source>
        <dbReference type="ARBA" id="ARBA00022840"/>
    </source>
</evidence>
<organism evidence="14 15">
    <name type="scientific">Microdochium trichocladiopsis</name>
    <dbReference type="NCBI Taxonomy" id="1682393"/>
    <lineage>
        <taxon>Eukaryota</taxon>
        <taxon>Fungi</taxon>
        <taxon>Dikarya</taxon>
        <taxon>Ascomycota</taxon>
        <taxon>Pezizomycotina</taxon>
        <taxon>Sordariomycetes</taxon>
        <taxon>Xylariomycetidae</taxon>
        <taxon>Xylariales</taxon>
        <taxon>Microdochiaceae</taxon>
        <taxon>Microdochium</taxon>
    </lineage>
</organism>
<dbReference type="PANTHER" id="PTHR11573">
    <property type="entry name" value="RIBONUCLEOSIDE-DIPHOSPHATE REDUCTASE LARGE CHAIN"/>
    <property type="match status" value="1"/>
</dbReference>
<dbReference type="GO" id="GO:0005971">
    <property type="term" value="C:ribonucleoside-diphosphate reductase complex"/>
    <property type="evidence" value="ECO:0007669"/>
    <property type="project" value="TreeGrafter"/>
</dbReference>
<dbReference type="SUPFAM" id="SSF48168">
    <property type="entry name" value="R1 subunit of ribonucleotide reductase, N-terminal domain"/>
    <property type="match status" value="1"/>
</dbReference>
<dbReference type="InterPro" id="IPR013509">
    <property type="entry name" value="RNR_lsu_N"/>
</dbReference>
<dbReference type="GO" id="GO:0005524">
    <property type="term" value="F:ATP binding"/>
    <property type="evidence" value="ECO:0007669"/>
    <property type="project" value="UniProtKB-UniRule"/>
</dbReference>